<feature type="compositionally biased region" description="Low complexity" evidence="1">
    <location>
        <begin position="67"/>
        <end position="84"/>
    </location>
</feature>
<reference evidence="2" key="1">
    <citation type="journal article" date="2023" name="IMA Fungus">
        <title>Comparative genomic study of the Penicillium genus elucidates a diverse pangenome and 15 lateral gene transfer events.</title>
        <authorList>
            <person name="Petersen C."/>
            <person name="Sorensen T."/>
            <person name="Nielsen M.R."/>
            <person name="Sondergaard T.E."/>
            <person name="Sorensen J.L."/>
            <person name="Fitzpatrick D.A."/>
            <person name="Frisvad J.C."/>
            <person name="Nielsen K.L."/>
        </authorList>
    </citation>
    <scope>NUCLEOTIDE SEQUENCE</scope>
    <source>
        <strain evidence="2">IBT 17514</strain>
    </source>
</reference>
<protein>
    <submittedName>
        <fullName evidence="2">Uncharacterized protein</fullName>
    </submittedName>
</protein>
<name>A0AAD6HNN4_9EURO</name>
<evidence type="ECO:0000313" key="3">
    <source>
        <dbReference type="Proteomes" id="UP001215712"/>
    </source>
</evidence>
<proteinExistence type="predicted"/>
<feature type="region of interest" description="Disordered" evidence="1">
    <location>
        <begin position="52"/>
        <end position="99"/>
    </location>
</feature>
<dbReference type="AlphaFoldDB" id="A0AAD6HNN4"/>
<feature type="compositionally biased region" description="Acidic residues" evidence="1">
    <location>
        <begin position="86"/>
        <end position="99"/>
    </location>
</feature>
<gene>
    <name evidence="2" type="ORF">N7493_004477</name>
</gene>
<keyword evidence="3" id="KW-1185">Reference proteome</keyword>
<accession>A0AAD6HNN4</accession>
<sequence>MDRGDDTSAPFKNCWIYLLSNGGPAVDHDGFSVGIFAPVGFNTKFRYMAIGISESTTTTTPKRKTPPTKTAPPKKTTTKTLKAPANEDEDDEEEEEEEE</sequence>
<comment type="caution">
    <text evidence="2">The sequence shown here is derived from an EMBL/GenBank/DDBJ whole genome shotgun (WGS) entry which is preliminary data.</text>
</comment>
<evidence type="ECO:0000256" key="1">
    <source>
        <dbReference type="SAM" id="MobiDB-lite"/>
    </source>
</evidence>
<reference evidence="2" key="2">
    <citation type="submission" date="2023-01" db="EMBL/GenBank/DDBJ databases">
        <authorList>
            <person name="Petersen C."/>
        </authorList>
    </citation>
    <scope>NUCLEOTIDE SEQUENCE</scope>
    <source>
        <strain evidence="2">IBT 17514</strain>
    </source>
</reference>
<evidence type="ECO:0000313" key="2">
    <source>
        <dbReference type="EMBL" id="KAJ5728147.1"/>
    </source>
</evidence>
<organism evidence="2 3">
    <name type="scientific">Penicillium malachiteum</name>
    <dbReference type="NCBI Taxonomy" id="1324776"/>
    <lineage>
        <taxon>Eukaryota</taxon>
        <taxon>Fungi</taxon>
        <taxon>Dikarya</taxon>
        <taxon>Ascomycota</taxon>
        <taxon>Pezizomycotina</taxon>
        <taxon>Eurotiomycetes</taxon>
        <taxon>Eurotiomycetidae</taxon>
        <taxon>Eurotiales</taxon>
        <taxon>Aspergillaceae</taxon>
        <taxon>Penicillium</taxon>
    </lineage>
</organism>
<dbReference type="EMBL" id="JAQJAN010000005">
    <property type="protein sequence ID" value="KAJ5728147.1"/>
    <property type="molecule type" value="Genomic_DNA"/>
</dbReference>
<dbReference type="Proteomes" id="UP001215712">
    <property type="component" value="Unassembled WGS sequence"/>
</dbReference>